<feature type="chain" id="PRO_5039088855" description="Calpain catalytic domain-containing protein" evidence="2">
    <location>
        <begin position="25"/>
        <end position="343"/>
    </location>
</feature>
<dbReference type="GO" id="GO:0004198">
    <property type="term" value="F:calcium-dependent cysteine-type endopeptidase activity"/>
    <property type="evidence" value="ECO:0007669"/>
    <property type="project" value="InterPro"/>
</dbReference>
<evidence type="ECO:0000259" key="3">
    <source>
        <dbReference type="PROSITE" id="PS50203"/>
    </source>
</evidence>
<evidence type="ECO:0000313" key="5">
    <source>
        <dbReference type="Proteomes" id="UP000004816"/>
    </source>
</evidence>
<comment type="caution">
    <text evidence="4">The sequence shown here is derived from an EMBL/GenBank/DDBJ whole genome shotgun (WGS) entry which is preliminary data.</text>
</comment>
<keyword evidence="5" id="KW-1185">Reference proteome</keyword>
<dbReference type="OrthoDB" id="4617536at2"/>
<dbReference type="STRING" id="679197.HMPREF9336_02911"/>
<keyword evidence="1" id="KW-0788">Thiol protease</keyword>
<keyword evidence="2" id="KW-0732">Signal</keyword>
<proteinExistence type="predicted"/>
<keyword evidence="1" id="KW-0645">Protease</keyword>
<evidence type="ECO:0000313" key="4">
    <source>
        <dbReference type="EMBL" id="EFV12219.1"/>
    </source>
</evidence>
<feature type="signal peptide" evidence="2">
    <location>
        <begin position="1"/>
        <end position="24"/>
    </location>
</feature>
<name>E5XTT9_SEGRC</name>
<dbReference type="InterPro" id="IPR001300">
    <property type="entry name" value="Peptidase_C2_calpain_cat"/>
</dbReference>
<sequence length="343" mass="35486">MIALRKSTLACVVATGLATAFLVAADKLPADAAIRNVPAPHDALVVSVPATAGQDHFSEANLWSSSGPGAEDVRQSSVGDCYFDAAMAAVAHTQPERIMNAINFDQATGNFIVRLYNYAEGRDYIPGTHGDGNPWPAGVAAVPVSVTVTQNDIKDDIRAGGASSLDDGIPGYIWPAVMEAAYAKILFGNYPTHPNAQGASGAVEAGLKVAEAASPVNPLWSGGDVDQGMATITGQTGTYTPAALSSYDVLASALAERRPVTMGTTPSRRLSQDRLVLNHQYTVMAISKDASGAIQLTVRNPWGVNDGVPGVQDPSSGIVVVDFQQALADKVIGSFDIGPAPGA</sequence>
<feature type="active site" evidence="1">
    <location>
        <position position="279"/>
    </location>
</feature>
<organism evidence="4 5">
    <name type="scientific">Segniliparus rugosus (strain ATCC BAA-974 / DSM 45345 / CCUG 50838 / CIP 108380 / JCM 13579 / CDC 945)</name>
    <dbReference type="NCBI Taxonomy" id="679197"/>
    <lineage>
        <taxon>Bacteria</taxon>
        <taxon>Bacillati</taxon>
        <taxon>Actinomycetota</taxon>
        <taxon>Actinomycetes</taxon>
        <taxon>Mycobacteriales</taxon>
        <taxon>Segniliparaceae</taxon>
        <taxon>Segniliparus</taxon>
    </lineage>
</organism>
<keyword evidence="1" id="KW-0378">Hydrolase</keyword>
<feature type="active site" evidence="1">
    <location>
        <position position="300"/>
    </location>
</feature>
<reference evidence="4 5" key="1">
    <citation type="journal article" date="2011" name="Stand. Genomic Sci.">
        <title>High quality draft genome sequence of Segniliparus rugosus CDC 945(T)= (ATCC BAA-974(T)).</title>
        <authorList>
            <person name="Earl A.M."/>
            <person name="Desjardins C.A."/>
            <person name="Fitzgerald M.G."/>
            <person name="Arachchi H.M."/>
            <person name="Zeng Q."/>
            <person name="Mehta T."/>
            <person name="Griggs A."/>
            <person name="Birren B.W."/>
            <person name="Toney N.C."/>
            <person name="Carr J."/>
            <person name="Posey J."/>
            <person name="Butler W.R."/>
        </authorList>
    </citation>
    <scope>NUCLEOTIDE SEQUENCE [LARGE SCALE GENOMIC DNA]</scope>
    <source>
        <strain evidence="5">ATCC BAA-974 / DSM 45345 / CCUG 50838 / CIP 108380 / JCM 13579 / CDC 945</strain>
    </source>
</reference>
<accession>E5XTT9</accession>
<evidence type="ECO:0000256" key="1">
    <source>
        <dbReference type="PROSITE-ProRule" id="PRU00239"/>
    </source>
</evidence>
<dbReference type="EMBL" id="ACZI02000001">
    <property type="protein sequence ID" value="EFV12219.1"/>
    <property type="molecule type" value="Genomic_DNA"/>
</dbReference>
<dbReference type="HOGENOM" id="CLU_808648_0_0_11"/>
<dbReference type="RefSeq" id="WP_007471559.1">
    <property type="nucleotide sequence ID" value="NZ_KI391953.1"/>
</dbReference>
<dbReference type="InterPro" id="IPR038765">
    <property type="entry name" value="Papain-like_cys_pep_sf"/>
</dbReference>
<feature type="domain" description="Calpain catalytic" evidence="3">
    <location>
        <begin position="67"/>
        <end position="303"/>
    </location>
</feature>
<protein>
    <recommendedName>
        <fullName evidence="3">Calpain catalytic domain-containing protein</fullName>
    </recommendedName>
</protein>
<dbReference type="AlphaFoldDB" id="E5XTT9"/>
<gene>
    <name evidence="4" type="ORF">HMPREF9336_02911</name>
</gene>
<evidence type="ECO:0000256" key="2">
    <source>
        <dbReference type="SAM" id="SignalP"/>
    </source>
</evidence>
<dbReference type="PROSITE" id="PS50203">
    <property type="entry name" value="CALPAIN_CAT"/>
    <property type="match status" value="1"/>
</dbReference>
<dbReference type="GO" id="GO:0006508">
    <property type="term" value="P:proteolysis"/>
    <property type="evidence" value="ECO:0007669"/>
    <property type="project" value="UniProtKB-KW"/>
</dbReference>
<feature type="active site" evidence="1">
    <location>
        <position position="81"/>
    </location>
</feature>
<dbReference type="Proteomes" id="UP000004816">
    <property type="component" value="Unassembled WGS sequence"/>
</dbReference>
<dbReference type="SUPFAM" id="SSF54001">
    <property type="entry name" value="Cysteine proteinases"/>
    <property type="match status" value="1"/>
</dbReference>